<organism evidence="2 3">
    <name type="scientific">Adineta steineri</name>
    <dbReference type="NCBI Taxonomy" id="433720"/>
    <lineage>
        <taxon>Eukaryota</taxon>
        <taxon>Metazoa</taxon>
        <taxon>Spiralia</taxon>
        <taxon>Gnathifera</taxon>
        <taxon>Rotifera</taxon>
        <taxon>Eurotatoria</taxon>
        <taxon>Bdelloidea</taxon>
        <taxon>Adinetida</taxon>
        <taxon>Adinetidae</taxon>
        <taxon>Adineta</taxon>
    </lineage>
</organism>
<evidence type="ECO:0000313" key="3">
    <source>
        <dbReference type="Proteomes" id="UP000663845"/>
    </source>
</evidence>
<proteinExistence type="predicted"/>
<accession>A0A813NLL1</accession>
<dbReference type="Proteomes" id="UP000663845">
    <property type="component" value="Unassembled WGS sequence"/>
</dbReference>
<name>A0A813NLL1_9BILA</name>
<evidence type="ECO:0000313" key="2">
    <source>
        <dbReference type="EMBL" id="CAF0739323.1"/>
    </source>
</evidence>
<dbReference type="InterPro" id="IPR001375">
    <property type="entry name" value="Peptidase_S9_cat"/>
</dbReference>
<dbReference type="AlphaFoldDB" id="A0A813NLL1"/>
<dbReference type="Pfam" id="PF00326">
    <property type="entry name" value="Peptidase_S9"/>
    <property type="match status" value="1"/>
</dbReference>
<protein>
    <recommendedName>
        <fullName evidence="1">Peptidase S9 prolyl oligopeptidase catalytic domain-containing protein</fullName>
    </recommendedName>
</protein>
<sequence>MLVILRSLLKLFHKFNKKKPSWMWGWMLHSPTPSRNGRDYRVPDTQSIGTFTALQRGGNPSPMLYSPNENHWILNPFN</sequence>
<dbReference type="GO" id="GO:0006508">
    <property type="term" value="P:proteolysis"/>
    <property type="evidence" value="ECO:0007669"/>
    <property type="project" value="InterPro"/>
</dbReference>
<reference evidence="2" key="1">
    <citation type="submission" date="2021-02" db="EMBL/GenBank/DDBJ databases">
        <authorList>
            <person name="Nowell W R."/>
        </authorList>
    </citation>
    <scope>NUCLEOTIDE SEQUENCE</scope>
</reference>
<feature type="domain" description="Peptidase S9 prolyl oligopeptidase catalytic" evidence="1">
    <location>
        <begin position="39"/>
        <end position="76"/>
    </location>
</feature>
<dbReference type="GO" id="GO:0008236">
    <property type="term" value="F:serine-type peptidase activity"/>
    <property type="evidence" value="ECO:0007669"/>
    <property type="project" value="InterPro"/>
</dbReference>
<gene>
    <name evidence="2" type="ORF">JYZ213_LOCUS1767</name>
</gene>
<dbReference type="EMBL" id="CAJNOG010000008">
    <property type="protein sequence ID" value="CAF0739323.1"/>
    <property type="molecule type" value="Genomic_DNA"/>
</dbReference>
<evidence type="ECO:0000259" key="1">
    <source>
        <dbReference type="Pfam" id="PF00326"/>
    </source>
</evidence>
<comment type="caution">
    <text evidence="2">The sequence shown here is derived from an EMBL/GenBank/DDBJ whole genome shotgun (WGS) entry which is preliminary data.</text>
</comment>